<dbReference type="Proteomes" id="UP000285112">
    <property type="component" value="Unassembled WGS sequence"/>
</dbReference>
<evidence type="ECO:0000313" key="2">
    <source>
        <dbReference type="EMBL" id="RJQ85489.1"/>
    </source>
</evidence>
<comment type="caution">
    <text evidence="2">The sequence shown here is derived from an EMBL/GenBank/DDBJ whole genome shotgun (WGS) entry which is preliminary data.</text>
</comment>
<protein>
    <submittedName>
        <fullName evidence="2">Uncharacterized protein</fullName>
    </submittedName>
</protein>
<proteinExistence type="predicted"/>
<organism evidence="2 3">
    <name type="scientific">Amycolatopsis panacis</name>
    <dbReference type="NCBI Taxonomy" id="2340917"/>
    <lineage>
        <taxon>Bacteria</taxon>
        <taxon>Bacillati</taxon>
        <taxon>Actinomycetota</taxon>
        <taxon>Actinomycetes</taxon>
        <taxon>Pseudonocardiales</taxon>
        <taxon>Pseudonocardiaceae</taxon>
        <taxon>Amycolatopsis</taxon>
    </lineage>
</organism>
<evidence type="ECO:0000256" key="1">
    <source>
        <dbReference type="SAM" id="MobiDB-lite"/>
    </source>
</evidence>
<dbReference type="RefSeq" id="WP_120023780.1">
    <property type="nucleotide sequence ID" value="NZ_QZFV01000078.1"/>
</dbReference>
<accession>A0A419I4R3</accession>
<gene>
    <name evidence="2" type="ORF">D5S19_13995</name>
</gene>
<reference evidence="2 3" key="1">
    <citation type="submission" date="2018-09" db="EMBL/GenBank/DDBJ databases">
        <title>YIM PH 21725 draft genome.</title>
        <authorList>
            <person name="Miao C."/>
        </authorList>
    </citation>
    <scope>NUCLEOTIDE SEQUENCE [LARGE SCALE GENOMIC DNA]</scope>
    <source>
        <strain evidence="3">YIM PH21725</strain>
    </source>
</reference>
<keyword evidence="3" id="KW-1185">Reference proteome</keyword>
<evidence type="ECO:0000313" key="3">
    <source>
        <dbReference type="Proteomes" id="UP000285112"/>
    </source>
</evidence>
<name>A0A419I4R3_9PSEU</name>
<dbReference type="EMBL" id="QZFV01000078">
    <property type="protein sequence ID" value="RJQ85489.1"/>
    <property type="molecule type" value="Genomic_DNA"/>
</dbReference>
<sequence length="96" mass="10076">MIARVSDAWADPQEEFLAQLCADEDLLRAEFDASRAGELGPGHAAETDPAEPALRMVATATAVADDVGRIDPSPVRADGRSRRAPGAVAGPRDHCP</sequence>
<dbReference type="AlphaFoldDB" id="A0A419I4R3"/>
<feature type="region of interest" description="Disordered" evidence="1">
    <location>
        <begin position="65"/>
        <end position="96"/>
    </location>
</feature>